<keyword evidence="2" id="KW-0687">Ribonucleoprotein</keyword>
<proteinExistence type="predicted"/>
<reference evidence="3 4" key="1">
    <citation type="submission" date="2024-03" db="EMBL/GenBank/DDBJ databases">
        <title>Human intestinal bacterial collection.</title>
        <authorList>
            <person name="Pauvert C."/>
            <person name="Hitch T.C.A."/>
            <person name="Clavel T."/>
        </authorList>
    </citation>
    <scope>NUCLEOTIDE SEQUENCE [LARGE SCALE GENOMIC DNA]</scope>
    <source>
        <strain evidence="3 4">CLA-AP-H27</strain>
    </source>
</reference>
<evidence type="ECO:0000256" key="2">
    <source>
        <dbReference type="ARBA" id="ARBA00023274"/>
    </source>
</evidence>
<evidence type="ECO:0000256" key="1">
    <source>
        <dbReference type="ARBA" id="ARBA00022980"/>
    </source>
</evidence>
<dbReference type="CDD" id="cd06088">
    <property type="entry name" value="KOW_RPL14"/>
    <property type="match status" value="1"/>
</dbReference>
<sequence length="83" mass="9424">MKMELYCPARSLAGHDKNQYFIIVSDEGEYVAMANGTTHKVDDPKRKNKKHIQAGKTPLFTAPPTDKEIRDELNAWVERHGAI</sequence>
<dbReference type="Proteomes" id="UP001437460">
    <property type="component" value="Unassembled WGS sequence"/>
</dbReference>
<protein>
    <submittedName>
        <fullName evidence="3">KOW domain-containing RNA-binding protein</fullName>
    </submittedName>
</protein>
<dbReference type="InterPro" id="IPR041985">
    <property type="entry name" value="Ribosomal_eL14_KOW"/>
</dbReference>
<evidence type="ECO:0000313" key="3">
    <source>
        <dbReference type="EMBL" id="MEQ2562711.1"/>
    </source>
</evidence>
<accession>A0ABV1HKX1</accession>
<keyword evidence="4" id="KW-1185">Reference proteome</keyword>
<organism evidence="3 4">
    <name type="scientific">Ventrimonas faecis</name>
    <dbReference type="NCBI Taxonomy" id="3133170"/>
    <lineage>
        <taxon>Bacteria</taxon>
        <taxon>Bacillati</taxon>
        <taxon>Bacillota</taxon>
        <taxon>Clostridia</taxon>
        <taxon>Lachnospirales</taxon>
        <taxon>Lachnospiraceae</taxon>
        <taxon>Ventrimonas</taxon>
    </lineage>
</organism>
<dbReference type="RefSeq" id="WP_349228974.1">
    <property type="nucleotide sequence ID" value="NZ_JBBMFJ010000009.1"/>
</dbReference>
<gene>
    <name evidence="3" type="ORF">WMO41_06000</name>
</gene>
<name>A0ABV1HKX1_9FIRM</name>
<dbReference type="EMBL" id="JBBMFJ010000009">
    <property type="protein sequence ID" value="MEQ2562711.1"/>
    <property type="molecule type" value="Genomic_DNA"/>
</dbReference>
<evidence type="ECO:0000313" key="4">
    <source>
        <dbReference type="Proteomes" id="UP001437460"/>
    </source>
</evidence>
<comment type="caution">
    <text evidence="3">The sequence shown here is derived from an EMBL/GenBank/DDBJ whole genome shotgun (WGS) entry which is preliminary data.</text>
</comment>
<keyword evidence="1" id="KW-0689">Ribosomal protein</keyword>